<dbReference type="EMBL" id="CATQJL010000112">
    <property type="protein sequence ID" value="CAJ0594027.1"/>
    <property type="molecule type" value="Genomic_DNA"/>
</dbReference>
<proteinExistence type="predicted"/>
<comment type="caution">
    <text evidence="1">The sequence shown here is derived from an EMBL/GenBank/DDBJ whole genome shotgun (WGS) entry which is preliminary data.</text>
</comment>
<protein>
    <submittedName>
        <fullName evidence="1">Uncharacterized protein</fullName>
    </submittedName>
</protein>
<dbReference type="Proteomes" id="UP001176961">
    <property type="component" value="Unassembled WGS sequence"/>
</dbReference>
<keyword evidence="2" id="KW-1185">Reference proteome</keyword>
<gene>
    <name evidence="1" type="ORF">CYNAS_LOCUS6010</name>
</gene>
<name>A0AA36GL20_CYLNA</name>
<dbReference type="AlphaFoldDB" id="A0AA36GL20"/>
<evidence type="ECO:0000313" key="1">
    <source>
        <dbReference type="EMBL" id="CAJ0594027.1"/>
    </source>
</evidence>
<organism evidence="1 2">
    <name type="scientific">Cylicocyclus nassatus</name>
    <name type="common">Nematode worm</name>
    <dbReference type="NCBI Taxonomy" id="53992"/>
    <lineage>
        <taxon>Eukaryota</taxon>
        <taxon>Metazoa</taxon>
        <taxon>Ecdysozoa</taxon>
        <taxon>Nematoda</taxon>
        <taxon>Chromadorea</taxon>
        <taxon>Rhabditida</taxon>
        <taxon>Rhabditina</taxon>
        <taxon>Rhabditomorpha</taxon>
        <taxon>Strongyloidea</taxon>
        <taxon>Strongylidae</taxon>
        <taxon>Cylicocyclus</taxon>
    </lineage>
</organism>
<reference evidence="1" key="1">
    <citation type="submission" date="2023-07" db="EMBL/GenBank/DDBJ databases">
        <authorList>
            <consortium name="CYATHOMIX"/>
        </authorList>
    </citation>
    <scope>NUCLEOTIDE SEQUENCE</scope>
    <source>
        <strain evidence="1">N/A</strain>
    </source>
</reference>
<evidence type="ECO:0000313" key="2">
    <source>
        <dbReference type="Proteomes" id="UP001176961"/>
    </source>
</evidence>
<accession>A0AA36GL20</accession>
<sequence>MLLCQGKCPMSSTGELTPANVIAQAIIDIVAVGSQELREECLRASGSQNMDELSRTVEKSLTSFFKQATKKQRPKVVASCTSTDQTLMCMSCGNVSSCSALQRSYAESDLHDFSSADEEHLDFSTTITDDGFHTPPPAEKDVNADPFSPALGLLAPRKTSVSVNDCDDFSQDEGDPLEKQVEHSQTRCARNLQISGFVADDLWSTVRSHQVQAMCECELSDFSD</sequence>